<evidence type="ECO:0000313" key="3">
    <source>
        <dbReference type="EMBL" id="KAA5546415.1"/>
    </source>
</evidence>
<name>A0A5M6DM23_9BACT</name>
<sequence>MNRRNFIKTSAAASVAYSAWSLPLISVAGKTRPYRTALIGSGWWGMNILREAIAAGESKVVALCDVDQNMLAAAAIEVGKLNGDKPKKYGDFRELLAREKPEIVIVATPDHWHPLITIAAVQQGAHVYVEKPIGHTVNEGKAMVKAARANNRMVQVGTHRRVSPHNVSGMEFLKSGKAGKIGMVRAFVHYGGGPGQITPDSEAPQGLDWNMWCGPAPLRPYNKTIHPKGFRAYLDYANGQLGDWGIHWLDQVLWWTEEKFPKKIFSTGGRAIRKDNTDAPDHQVATYEFEDFTVNWEHRQFAGNNAEKGENVGCYFYGTEGTFHMGWQQGWTFYPTDRNKPVLHEDAKLNQPDSQNIKQLWANFLQSIKSKQLPVCDIEVGHRSTNMALLGMLSYKLGRSIAWDGDKEIILNDPEANKLLSREYRGEWKYPVV</sequence>
<dbReference type="Pfam" id="PF19051">
    <property type="entry name" value="GFO_IDH_MocA_C2"/>
    <property type="match status" value="1"/>
</dbReference>
<evidence type="ECO:0000259" key="1">
    <source>
        <dbReference type="Pfam" id="PF01408"/>
    </source>
</evidence>
<dbReference type="Proteomes" id="UP000323426">
    <property type="component" value="Unassembled WGS sequence"/>
</dbReference>
<organism evidence="3 4">
    <name type="scientific">Adhaeribacter rhizoryzae</name>
    <dbReference type="NCBI Taxonomy" id="2607907"/>
    <lineage>
        <taxon>Bacteria</taxon>
        <taxon>Pseudomonadati</taxon>
        <taxon>Bacteroidota</taxon>
        <taxon>Cytophagia</taxon>
        <taxon>Cytophagales</taxon>
        <taxon>Hymenobacteraceae</taxon>
        <taxon>Adhaeribacter</taxon>
    </lineage>
</organism>
<dbReference type="InterPro" id="IPR043906">
    <property type="entry name" value="Gfo/Idh/MocA_OxRdtase_bact_C"/>
</dbReference>
<gene>
    <name evidence="3" type="ORF">F0145_11015</name>
</gene>
<protein>
    <submittedName>
        <fullName evidence="3">Gfo/Idh/MocA family oxidoreductase</fullName>
    </submittedName>
</protein>
<dbReference type="RefSeq" id="WP_150088462.1">
    <property type="nucleotide sequence ID" value="NZ_VWSF01000007.1"/>
</dbReference>
<reference evidence="3 4" key="1">
    <citation type="submission" date="2019-09" db="EMBL/GenBank/DDBJ databases">
        <title>Genome sequence and assembly of Adhaeribacter sp.</title>
        <authorList>
            <person name="Chhetri G."/>
        </authorList>
    </citation>
    <scope>NUCLEOTIDE SEQUENCE [LARGE SCALE GENOMIC DNA]</scope>
    <source>
        <strain evidence="3 4">DK36</strain>
    </source>
</reference>
<feature type="domain" description="Gfo/Idh/MocA-like oxidoreductase bacterial type C-terminal" evidence="2">
    <location>
        <begin position="200"/>
        <end position="429"/>
    </location>
</feature>
<dbReference type="InterPro" id="IPR050463">
    <property type="entry name" value="Gfo/Idh/MocA_oxidrdct_glycsds"/>
</dbReference>
<dbReference type="PANTHER" id="PTHR43818">
    <property type="entry name" value="BCDNA.GH03377"/>
    <property type="match status" value="1"/>
</dbReference>
<dbReference type="Pfam" id="PF01408">
    <property type="entry name" value="GFO_IDH_MocA"/>
    <property type="match status" value="1"/>
</dbReference>
<evidence type="ECO:0000259" key="2">
    <source>
        <dbReference type="Pfam" id="PF19051"/>
    </source>
</evidence>
<dbReference type="AlphaFoldDB" id="A0A5M6DM23"/>
<proteinExistence type="predicted"/>
<dbReference type="SUPFAM" id="SSF51735">
    <property type="entry name" value="NAD(P)-binding Rossmann-fold domains"/>
    <property type="match status" value="1"/>
</dbReference>
<dbReference type="Gene3D" id="3.30.360.10">
    <property type="entry name" value="Dihydrodipicolinate Reductase, domain 2"/>
    <property type="match status" value="1"/>
</dbReference>
<keyword evidence="4" id="KW-1185">Reference proteome</keyword>
<dbReference type="EMBL" id="VWSF01000007">
    <property type="protein sequence ID" value="KAA5546415.1"/>
    <property type="molecule type" value="Genomic_DNA"/>
</dbReference>
<dbReference type="Gene3D" id="3.40.50.720">
    <property type="entry name" value="NAD(P)-binding Rossmann-like Domain"/>
    <property type="match status" value="1"/>
</dbReference>
<evidence type="ECO:0000313" key="4">
    <source>
        <dbReference type="Proteomes" id="UP000323426"/>
    </source>
</evidence>
<dbReference type="SUPFAM" id="SSF55347">
    <property type="entry name" value="Glyceraldehyde-3-phosphate dehydrogenase-like, C-terminal domain"/>
    <property type="match status" value="1"/>
</dbReference>
<dbReference type="GO" id="GO:0000166">
    <property type="term" value="F:nucleotide binding"/>
    <property type="evidence" value="ECO:0007669"/>
    <property type="project" value="InterPro"/>
</dbReference>
<dbReference type="PANTHER" id="PTHR43818:SF5">
    <property type="entry name" value="OXIDOREDUCTASE FAMILY PROTEIN"/>
    <property type="match status" value="1"/>
</dbReference>
<dbReference type="InterPro" id="IPR036291">
    <property type="entry name" value="NAD(P)-bd_dom_sf"/>
</dbReference>
<dbReference type="InterPro" id="IPR000683">
    <property type="entry name" value="Gfo/Idh/MocA-like_OxRdtase_N"/>
</dbReference>
<accession>A0A5M6DM23</accession>
<comment type="caution">
    <text evidence="3">The sequence shown here is derived from an EMBL/GenBank/DDBJ whole genome shotgun (WGS) entry which is preliminary data.</text>
</comment>
<feature type="domain" description="Gfo/Idh/MocA-like oxidoreductase N-terminal" evidence="1">
    <location>
        <begin position="35"/>
        <end position="157"/>
    </location>
</feature>